<accession>A0A433X2X0</accession>
<evidence type="ECO:0000256" key="3">
    <source>
        <dbReference type="PIRSR" id="PIRSR613078-2"/>
    </source>
</evidence>
<evidence type="ECO:0000313" key="4">
    <source>
        <dbReference type="EMBL" id="RUT28411.1"/>
    </source>
</evidence>
<dbReference type="PANTHER" id="PTHR46517">
    <property type="entry name" value="FRUCTOSE-2,6-BISPHOSPHATASE TIGAR"/>
    <property type="match status" value="1"/>
</dbReference>
<proteinExistence type="predicted"/>
<dbReference type="InterPro" id="IPR029033">
    <property type="entry name" value="His_PPase_superfam"/>
</dbReference>
<dbReference type="CDD" id="cd07067">
    <property type="entry name" value="HP_PGM_like"/>
    <property type="match status" value="1"/>
</dbReference>
<evidence type="ECO:0000256" key="1">
    <source>
        <dbReference type="ARBA" id="ARBA00022801"/>
    </source>
</evidence>
<dbReference type="SUPFAM" id="SSF53254">
    <property type="entry name" value="Phosphoglycerate mutase-like"/>
    <property type="match status" value="1"/>
</dbReference>
<dbReference type="InterPro" id="IPR051695">
    <property type="entry name" value="Phosphoglycerate_Mutase"/>
</dbReference>
<dbReference type="Pfam" id="PF00300">
    <property type="entry name" value="His_Phos_1"/>
    <property type="match status" value="1"/>
</dbReference>
<feature type="binding site" evidence="3">
    <location>
        <position position="61"/>
    </location>
    <ligand>
        <name>substrate</name>
    </ligand>
</feature>
<protein>
    <submittedName>
        <fullName evidence="4">Histidine phosphatase family protein</fullName>
    </submittedName>
</protein>
<name>A0A433X2X0_9BACL</name>
<dbReference type="Gene3D" id="3.40.50.1240">
    <property type="entry name" value="Phosphoglycerate mutase-like"/>
    <property type="match status" value="1"/>
</dbReference>
<feature type="active site" description="Proton donor/acceptor" evidence="2">
    <location>
        <position position="85"/>
    </location>
</feature>
<keyword evidence="1" id="KW-0378">Hydrolase</keyword>
<evidence type="ECO:0000313" key="5">
    <source>
        <dbReference type="Proteomes" id="UP000272464"/>
    </source>
</evidence>
<dbReference type="PANTHER" id="PTHR46517:SF1">
    <property type="entry name" value="FRUCTOSE-2,6-BISPHOSPHATASE TIGAR"/>
    <property type="match status" value="1"/>
</dbReference>
<feature type="binding site" evidence="3">
    <location>
        <begin position="11"/>
        <end position="18"/>
    </location>
    <ligand>
        <name>substrate</name>
    </ligand>
</feature>
<keyword evidence="5" id="KW-1185">Reference proteome</keyword>
<dbReference type="InterPro" id="IPR013078">
    <property type="entry name" value="His_Pase_superF_clade-1"/>
</dbReference>
<dbReference type="RefSeq" id="WP_127200550.1">
    <property type="nucleotide sequence ID" value="NZ_RZNX01000010.1"/>
</dbReference>
<dbReference type="GO" id="GO:0005829">
    <property type="term" value="C:cytosol"/>
    <property type="evidence" value="ECO:0007669"/>
    <property type="project" value="TreeGrafter"/>
</dbReference>
<dbReference type="AlphaFoldDB" id="A0A433X2X0"/>
<sequence>MDLTVEWIIVRHGRTEWNVERRYLGHSDIALLPGEDAVLSQLALELHGLEFSAVYSSDLRRCTETLQRVRPDLMDKVRLDRRLREMDFGAWEGKIYDMLKDIPSYREWIDHPEKNAPPGGESWDHFSSRVSQFCADAMSATLYSAGQSNDTGNPASSKRPRVLIMTHGGVVRLLRTLLLPGVSFRDYQAETGSLLRIPVQVSSTRSGNEKHETS</sequence>
<dbReference type="EMBL" id="RZNX01000010">
    <property type="protein sequence ID" value="RUT28411.1"/>
    <property type="molecule type" value="Genomic_DNA"/>
</dbReference>
<reference evidence="4 5" key="1">
    <citation type="submission" date="2018-12" db="EMBL/GenBank/DDBJ databases">
        <authorList>
            <person name="Sun L."/>
            <person name="Chen Z."/>
        </authorList>
    </citation>
    <scope>NUCLEOTIDE SEQUENCE [LARGE SCALE GENOMIC DNA]</scope>
    <source>
        <strain evidence="4 5">3-5-3</strain>
    </source>
</reference>
<organism evidence="4 5">
    <name type="scientific">Paenibacillus zeisoli</name>
    <dbReference type="NCBI Taxonomy" id="2496267"/>
    <lineage>
        <taxon>Bacteria</taxon>
        <taxon>Bacillati</taxon>
        <taxon>Bacillota</taxon>
        <taxon>Bacilli</taxon>
        <taxon>Bacillales</taxon>
        <taxon>Paenibacillaceae</taxon>
        <taxon>Paenibacillus</taxon>
    </lineage>
</organism>
<feature type="active site" description="Tele-phosphohistidine intermediate" evidence="2">
    <location>
        <position position="12"/>
    </location>
</feature>
<dbReference type="GO" id="GO:0043456">
    <property type="term" value="P:regulation of pentose-phosphate shunt"/>
    <property type="evidence" value="ECO:0007669"/>
    <property type="project" value="TreeGrafter"/>
</dbReference>
<comment type="caution">
    <text evidence="4">The sequence shown here is derived from an EMBL/GenBank/DDBJ whole genome shotgun (WGS) entry which is preliminary data.</text>
</comment>
<gene>
    <name evidence="4" type="ORF">EJP77_17500</name>
</gene>
<dbReference type="GO" id="GO:0004331">
    <property type="term" value="F:fructose-2,6-bisphosphate 2-phosphatase activity"/>
    <property type="evidence" value="ECO:0007669"/>
    <property type="project" value="TreeGrafter"/>
</dbReference>
<dbReference type="GO" id="GO:0045820">
    <property type="term" value="P:negative regulation of glycolytic process"/>
    <property type="evidence" value="ECO:0007669"/>
    <property type="project" value="TreeGrafter"/>
</dbReference>
<dbReference type="Proteomes" id="UP000272464">
    <property type="component" value="Unassembled WGS sequence"/>
</dbReference>
<dbReference type="SMART" id="SM00855">
    <property type="entry name" value="PGAM"/>
    <property type="match status" value="1"/>
</dbReference>
<dbReference type="OrthoDB" id="9783269at2"/>
<evidence type="ECO:0000256" key="2">
    <source>
        <dbReference type="PIRSR" id="PIRSR613078-1"/>
    </source>
</evidence>